<dbReference type="AlphaFoldDB" id="A0A7Z6MZ79"/>
<dbReference type="Proteomes" id="UP000255541">
    <property type="component" value="Unassembled WGS sequence"/>
</dbReference>
<protein>
    <submittedName>
        <fullName evidence="1">Uncharacterized protein</fullName>
    </submittedName>
</protein>
<comment type="caution">
    <text evidence="1">The sequence shown here is derived from an EMBL/GenBank/DDBJ whole genome shotgun (WGS) entry which is preliminary data.</text>
</comment>
<organism evidence="1 2">
    <name type="scientific">Pseudomonas fluorescens</name>
    <dbReference type="NCBI Taxonomy" id="294"/>
    <lineage>
        <taxon>Bacteria</taxon>
        <taxon>Pseudomonadati</taxon>
        <taxon>Pseudomonadota</taxon>
        <taxon>Gammaproteobacteria</taxon>
        <taxon>Pseudomonadales</taxon>
        <taxon>Pseudomonadaceae</taxon>
        <taxon>Pseudomonas</taxon>
    </lineage>
</organism>
<name>A0A7Z6MZ79_PSEFL</name>
<gene>
    <name evidence="1" type="ORF">DL347_10055</name>
</gene>
<evidence type="ECO:0000313" key="1">
    <source>
        <dbReference type="EMBL" id="RDS91059.1"/>
    </source>
</evidence>
<accession>A0A7Z6MZ79</accession>
<proteinExistence type="predicted"/>
<dbReference type="RefSeq" id="WP_115486573.1">
    <property type="nucleotide sequence ID" value="NZ_QRBA01000005.1"/>
</dbReference>
<reference evidence="1 2" key="1">
    <citation type="submission" date="2018-07" db="EMBL/GenBank/DDBJ databases">
        <title>Draft Genome Sequence of Pseudomonas fluorescens AHK-1 associated with canker disease of kiwifruit.</title>
        <authorList>
            <person name="Wu Z."/>
        </authorList>
    </citation>
    <scope>NUCLEOTIDE SEQUENCE [LARGE SCALE GENOMIC DNA]</scope>
    <source>
        <strain evidence="1 2">AHK-1</strain>
    </source>
</reference>
<dbReference type="EMBL" id="QRBA01000005">
    <property type="protein sequence ID" value="RDS91059.1"/>
    <property type="molecule type" value="Genomic_DNA"/>
</dbReference>
<sequence length="66" mass="7064">MSAIGNYFGATQNYGANNPISQNTNSSLSAAEDNFQKGEAINDYTTKKQLEAKLTSGINQAAKSFQ</sequence>
<evidence type="ECO:0000313" key="2">
    <source>
        <dbReference type="Proteomes" id="UP000255541"/>
    </source>
</evidence>